<dbReference type="AlphaFoldDB" id="A0A8T6YTX6"/>
<dbReference type="PROSITE" id="PS51257">
    <property type="entry name" value="PROKAR_LIPOPROTEIN"/>
    <property type="match status" value="1"/>
</dbReference>
<reference evidence="1" key="1">
    <citation type="submission" date="2019-10" db="EMBL/GenBank/DDBJ databases">
        <authorList>
            <person name="Paulsen S."/>
        </authorList>
    </citation>
    <scope>NUCLEOTIDE SEQUENCE</scope>
    <source>
        <strain evidence="1">S4498</strain>
    </source>
</reference>
<protein>
    <submittedName>
        <fullName evidence="1">Uncharacterized protein</fullName>
    </submittedName>
</protein>
<organism evidence="1 2">
    <name type="scientific">Pseudoalteromonas galatheae</name>
    <dbReference type="NCBI Taxonomy" id="579562"/>
    <lineage>
        <taxon>Bacteria</taxon>
        <taxon>Pseudomonadati</taxon>
        <taxon>Pseudomonadota</taxon>
        <taxon>Gammaproteobacteria</taxon>
        <taxon>Alteromonadales</taxon>
        <taxon>Pseudoalteromonadaceae</taxon>
        <taxon>Pseudoalteromonas</taxon>
    </lineage>
</organism>
<keyword evidence="2" id="KW-1185">Reference proteome</keyword>
<dbReference type="InterPro" id="IPR015943">
    <property type="entry name" value="WD40/YVTN_repeat-like_dom_sf"/>
</dbReference>
<dbReference type="RefSeq" id="WP_138522558.1">
    <property type="nucleotide sequence ID" value="NZ_PNCO02000001.1"/>
</dbReference>
<name>A0A8T6YTX6_9GAMM</name>
<gene>
    <name evidence="1" type="ORF">CWC29_015825</name>
</gene>
<proteinExistence type="predicted"/>
<sequence>MKNTLLLICCLLGAVACGGSKQNKQVEHSTNLTIDLSEPDQSKTLVQDFPITLYVEYPTGVDSLEGITSINMYGPLLHVHQSNGVIGYIDTASDSLSYKRQDYSDLALQEATDLEVQEQAYWFVSGANTVSRTGLPNGVVSTWQLKTHYKLTELAVNDQEPSKLWLFNRADRQLIHFDTATEAELVYDLKGEYEPQGLAWSGEKLLVLAGNNADYIVAEYDTAGTSLKLTASWKLSGFNGEVFNDVSLAPDGRIIVSSNAVANNIFLVADKSELIGTGPIEHDTELQLVKQVELEQGIAQPSGIWPVKGGGWLLITDQAEVFLLDSSFKIIEKVSLQFSSIECNQGCTEAVVGTSDSFHAITDTGVIGLFVKVGSEYQLKEEVVVAATNEQGDAYEYAGLGHNEATGEFYLVTDQDGAEEEDKLIILDSTYKVINIYPITYGSESNGSIFEYDAQGVVYKDGAIYVLSQRFTKLLKLTMTGGIVSVIDLSEADVKEPSDFAIREGKIYIIGDHENNEAVPPISIFEIVQS</sequence>
<comment type="caution">
    <text evidence="1">The sequence shown here is derived from an EMBL/GenBank/DDBJ whole genome shotgun (WGS) entry which is preliminary data.</text>
</comment>
<dbReference type="Gene3D" id="2.130.10.10">
    <property type="entry name" value="YVTN repeat-like/Quinoprotein amine dehydrogenase"/>
    <property type="match status" value="1"/>
</dbReference>
<evidence type="ECO:0000313" key="1">
    <source>
        <dbReference type="EMBL" id="NKC20267.1"/>
    </source>
</evidence>
<dbReference type="Proteomes" id="UP000307537">
    <property type="component" value="Unassembled WGS sequence"/>
</dbReference>
<accession>A0A8T6YTX6</accession>
<dbReference type="SUPFAM" id="SSF63829">
    <property type="entry name" value="Calcium-dependent phosphotriesterase"/>
    <property type="match status" value="1"/>
</dbReference>
<evidence type="ECO:0000313" key="2">
    <source>
        <dbReference type="Proteomes" id="UP000307537"/>
    </source>
</evidence>
<dbReference type="EMBL" id="PNCO02000001">
    <property type="protein sequence ID" value="NKC20267.1"/>
    <property type="molecule type" value="Genomic_DNA"/>
</dbReference>